<dbReference type="PROSITE" id="PS51892">
    <property type="entry name" value="SUBTILASE"/>
    <property type="match status" value="1"/>
</dbReference>
<keyword evidence="2" id="KW-0732">Signal</keyword>
<dbReference type="Pfam" id="PF00082">
    <property type="entry name" value="Peptidase_S8"/>
    <property type="match status" value="1"/>
</dbReference>
<dbReference type="InterPro" id="IPR000788">
    <property type="entry name" value="RNR_lg_C"/>
</dbReference>
<evidence type="ECO:0000259" key="4">
    <source>
        <dbReference type="Pfam" id="PF00082"/>
    </source>
</evidence>
<dbReference type="Gene3D" id="3.20.70.20">
    <property type="match status" value="1"/>
</dbReference>
<name>A0A835LXH7_9MAGN</name>
<dbReference type="Gene3D" id="3.50.30.30">
    <property type="match status" value="2"/>
</dbReference>
<organism evidence="6 7">
    <name type="scientific">Coptis chinensis</name>
    <dbReference type="NCBI Taxonomy" id="261450"/>
    <lineage>
        <taxon>Eukaryota</taxon>
        <taxon>Viridiplantae</taxon>
        <taxon>Streptophyta</taxon>
        <taxon>Embryophyta</taxon>
        <taxon>Tracheophyta</taxon>
        <taxon>Spermatophyta</taxon>
        <taxon>Magnoliopsida</taxon>
        <taxon>Ranunculales</taxon>
        <taxon>Ranunculaceae</taxon>
        <taxon>Coptidoideae</taxon>
        <taxon>Coptis</taxon>
    </lineage>
</organism>
<feature type="domain" description="Ribonucleotide reductase large subunit C-terminal" evidence="5">
    <location>
        <begin position="437"/>
        <end position="599"/>
    </location>
</feature>
<dbReference type="InterPro" id="IPR036852">
    <property type="entry name" value="Peptidase_S8/S53_dom_sf"/>
</dbReference>
<comment type="similarity">
    <text evidence="1 3">Belongs to the peptidase S8 family.</text>
</comment>
<evidence type="ECO:0000256" key="2">
    <source>
        <dbReference type="ARBA" id="ARBA00022729"/>
    </source>
</evidence>
<proteinExistence type="inferred from homology"/>
<dbReference type="AlphaFoldDB" id="A0A835LXH7"/>
<dbReference type="PRINTS" id="PR01183">
    <property type="entry name" value="RIBORDTASEM1"/>
</dbReference>
<comment type="caution">
    <text evidence="6">The sequence shown here is derived from an EMBL/GenBank/DDBJ whole genome shotgun (WGS) entry which is preliminary data.</text>
</comment>
<feature type="domain" description="Peptidase S8/S53" evidence="4">
    <location>
        <begin position="193"/>
        <end position="292"/>
    </location>
</feature>
<protein>
    <recommendedName>
        <fullName evidence="8">Peptidase S8/S53 domain-containing protein</fullName>
    </recommendedName>
</protein>
<dbReference type="Proteomes" id="UP000631114">
    <property type="component" value="Unassembled WGS sequence"/>
</dbReference>
<dbReference type="EMBL" id="JADFTS010000004">
    <property type="protein sequence ID" value="KAF9611200.1"/>
    <property type="molecule type" value="Genomic_DNA"/>
</dbReference>
<dbReference type="InterPro" id="IPR000209">
    <property type="entry name" value="Peptidase_S8/S53_dom"/>
</dbReference>
<dbReference type="PANTHER" id="PTHR10795">
    <property type="entry name" value="PROPROTEIN CONVERTASE SUBTILISIN/KEXIN"/>
    <property type="match status" value="1"/>
</dbReference>
<dbReference type="GO" id="GO:0004252">
    <property type="term" value="F:serine-type endopeptidase activity"/>
    <property type="evidence" value="ECO:0007669"/>
    <property type="project" value="InterPro"/>
</dbReference>
<evidence type="ECO:0000256" key="1">
    <source>
        <dbReference type="ARBA" id="ARBA00011073"/>
    </source>
</evidence>
<evidence type="ECO:0000313" key="7">
    <source>
        <dbReference type="Proteomes" id="UP000631114"/>
    </source>
</evidence>
<dbReference type="SUPFAM" id="SSF52743">
    <property type="entry name" value="Subtilisin-like"/>
    <property type="match status" value="1"/>
</dbReference>
<evidence type="ECO:0008006" key="8">
    <source>
        <dbReference type="Google" id="ProtNLM"/>
    </source>
</evidence>
<dbReference type="InterPro" id="IPR045051">
    <property type="entry name" value="SBT"/>
</dbReference>
<keyword evidence="7" id="KW-1185">Reference proteome</keyword>
<gene>
    <name evidence="6" type="ORF">IFM89_027514</name>
</gene>
<evidence type="ECO:0000256" key="3">
    <source>
        <dbReference type="PROSITE-ProRule" id="PRU01240"/>
    </source>
</evidence>
<dbReference type="Pfam" id="PF02867">
    <property type="entry name" value="Ribonuc_red_lgC"/>
    <property type="match status" value="1"/>
</dbReference>
<dbReference type="SUPFAM" id="SSF51998">
    <property type="entry name" value="PFL-like glycyl radical enzymes"/>
    <property type="match status" value="1"/>
</dbReference>
<reference evidence="6 7" key="1">
    <citation type="submission" date="2020-10" db="EMBL/GenBank/DDBJ databases">
        <title>The Coptis chinensis genome and diversification of protoberbering-type alkaloids.</title>
        <authorList>
            <person name="Wang B."/>
            <person name="Shu S."/>
            <person name="Song C."/>
            <person name="Liu Y."/>
        </authorList>
    </citation>
    <scope>NUCLEOTIDE SEQUENCE [LARGE SCALE GENOMIC DNA]</scope>
    <source>
        <strain evidence="6">HL-2020</strain>
        <tissue evidence="6">Leaf</tissue>
    </source>
</reference>
<dbReference type="Gene3D" id="3.40.50.200">
    <property type="entry name" value="Peptidase S8/S53 domain"/>
    <property type="match status" value="3"/>
</dbReference>
<dbReference type="OrthoDB" id="640735at2759"/>
<evidence type="ECO:0000313" key="6">
    <source>
        <dbReference type="EMBL" id="KAF9611200.1"/>
    </source>
</evidence>
<dbReference type="GO" id="GO:0006508">
    <property type="term" value="P:proteolysis"/>
    <property type="evidence" value="ECO:0007669"/>
    <property type="project" value="InterPro"/>
</dbReference>
<accession>A0A835LXH7</accession>
<comment type="caution">
    <text evidence="3">Lacks conserved residue(s) required for the propagation of feature annotation.</text>
</comment>
<evidence type="ECO:0000259" key="5">
    <source>
        <dbReference type="Pfam" id="PF02867"/>
    </source>
</evidence>
<sequence>MKNAEYGSNVVIGLVDSGIWPERPSYRDHGLKPMPIHWKGEFLGGNNFPKRNKKLVGAKYFSKGVSPRAVEASTRDTYGNGTHTSSIASGSHVRNASTFGYAPGDAYGNEGPFPHFVTNIPPWVTTVGAGAMDRRFPVQLMLGDGSIFASESTYSGTSLAQTKLFPIVYVGNASLKENPRATIIKHGTKLNVRPAPLVATFSSRGPNPKSIYIMKPDLLAPGVNILAAWPDGTGPTQQPFDTRRVEFSILSSTSMSCPHVSGIAALLKGVHPHWSPAIIKSALMTTAYELTMQGISWLTKVQTMHLRHGTMAQDTWILKERLILDSYTTFRLRITWIFYALPTTMKKIKIDNLTATQVSEGASNYTLNIENSTGVVMTATSAGAISGPHLEKPPHRLLRNTFQMKPSTSTLLDYPANRYHVPNNHLVDRRRLAGPSGYERGYGQVQNYFHGNFSNREVQLGKAKKVVSAQNLWKIETGTPYMLFKDACNRKSNQQNLVCNLASIALLRYVRKKDVPIESHPSMLVGSSGSKNRYFDFDKLVEVTALVTTNLNKIIDVNYYPVDTAKTSNLRHRPIGLGVQGLADAFILLGMPFDSPEVANHMCLLSLQFDFFPLEGLKKSNCSEESPSSLAESKHN</sequence>